<dbReference type="VEuPathDB" id="TriTrypDB:BSAL_87105"/>
<dbReference type="AlphaFoldDB" id="A0A0S4J1N7"/>
<reference evidence="3" key="1">
    <citation type="submission" date="2015-09" db="EMBL/GenBank/DDBJ databases">
        <authorList>
            <consortium name="Pathogen Informatics"/>
        </authorList>
    </citation>
    <scope>NUCLEOTIDE SEQUENCE [LARGE SCALE GENOMIC DNA]</scope>
    <source>
        <strain evidence="3">Lake Konstanz</strain>
    </source>
</reference>
<evidence type="ECO:0000313" key="3">
    <source>
        <dbReference type="Proteomes" id="UP000051952"/>
    </source>
</evidence>
<proteinExistence type="predicted"/>
<sequence length="155" mass="17299">MAAESILPTDLNVSTKQPTQRKSSVHHLPSFESVNDVDSFLFDGGHSSHSLRRENYSRKTDHHSKMQTPSSNVSSSPVRTSTPNRTKNSVWAHRASVQGILPQQTAELKTAVLSYNSPQHLERSLEAQLAHVGRVDAALEAKRFKHAPSTPRRWL</sequence>
<accession>A0A0S4J1N7</accession>
<evidence type="ECO:0000313" key="2">
    <source>
        <dbReference type="EMBL" id="CUG82406.1"/>
    </source>
</evidence>
<evidence type="ECO:0000256" key="1">
    <source>
        <dbReference type="SAM" id="MobiDB-lite"/>
    </source>
</evidence>
<dbReference type="EMBL" id="CYKH01001076">
    <property type="protein sequence ID" value="CUG82406.1"/>
    <property type="molecule type" value="Genomic_DNA"/>
</dbReference>
<name>A0A0S4J1N7_BODSA</name>
<feature type="compositionally biased region" description="Polar residues" evidence="1">
    <location>
        <begin position="11"/>
        <end position="22"/>
    </location>
</feature>
<keyword evidence="3" id="KW-1185">Reference proteome</keyword>
<feature type="region of interest" description="Disordered" evidence="1">
    <location>
        <begin position="1"/>
        <end position="30"/>
    </location>
</feature>
<gene>
    <name evidence="2" type="ORF">BSAL_87105</name>
</gene>
<protein>
    <submittedName>
        <fullName evidence="2">Uncharacterized protein</fullName>
    </submittedName>
</protein>
<organism evidence="2 3">
    <name type="scientific">Bodo saltans</name>
    <name type="common">Flagellated protozoan</name>
    <dbReference type="NCBI Taxonomy" id="75058"/>
    <lineage>
        <taxon>Eukaryota</taxon>
        <taxon>Discoba</taxon>
        <taxon>Euglenozoa</taxon>
        <taxon>Kinetoplastea</taxon>
        <taxon>Metakinetoplastina</taxon>
        <taxon>Eubodonida</taxon>
        <taxon>Bodonidae</taxon>
        <taxon>Bodo</taxon>
    </lineage>
</organism>
<feature type="region of interest" description="Disordered" evidence="1">
    <location>
        <begin position="42"/>
        <end position="90"/>
    </location>
</feature>
<feature type="compositionally biased region" description="Low complexity" evidence="1">
    <location>
        <begin position="68"/>
        <end position="86"/>
    </location>
</feature>
<dbReference type="Proteomes" id="UP000051952">
    <property type="component" value="Unassembled WGS sequence"/>
</dbReference>